<protein>
    <recommendedName>
        <fullName evidence="3">DUF4276 family protein</fullName>
    </recommendedName>
</protein>
<dbReference type="EMBL" id="MFYX01000074">
    <property type="protein sequence ID" value="OGK04247.1"/>
    <property type="molecule type" value="Genomic_DNA"/>
</dbReference>
<name>A0A1F7FCQ4_UNCRA</name>
<dbReference type="Pfam" id="PF14103">
    <property type="entry name" value="DUF4276"/>
    <property type="match status" value="1"/>
</dbReference>
<comment type="caution">
    <text evidence="1">The sequence shown here is derived from an EMBL/GenBank/DDBJ whole genome shotgun (WGS) entry which is preliminary data.</text>
</comment>
<organism evidence="1 2">
    <name type="scientific">Candidatus Raymondbacteria bacterium RIFOXYD12_FULL_49_13</name>
    <dbReference type="NCBI Taxonomy" id="1817890"/>
    <lineage>
        <taxon>Bacteria</taxon>
        <taxon>Raymondiibacteriota</taxon>
    </lineage>
</organism>
<reference evidence="1 2" key="1">
    <citation type="journal article" date="2016" name="Nat. Commun.">
        <title>Thousands of microbial genomes shed light on interconnected biogeochemical processes in an aquifer system.</title>
        <authorList>
            <person name="Anantharaman K."/>
            <person name="Brown C.T."/>
            <person name="Hug L.A."/>
            <person name="Sharon I."/>
            <person name="Castelle C.J."/>
            <person name="Probst A.J."/>
            <person name="Thomas B.C."/>
            <person name="Singh A."/>
            <person name="Wilkins M.J."/>
            <person name="Karaoz U."/>
            <person name="Brodie E.L."/>
            <person name="Williams K.H."/>
            <person name="Hubbard S.S."/>
            <person name="Banfield J.F."/>
        </authorList>
    </citation>
    <scope>NUCLEOTIDE SEQUENCE [LARGE SCALE GENOMIC DNA]</scope>
</reference>
<gene>
    <name evidence="1" type="ORF">A2519_17965</name>
</gene>
<evidence type="ECO:0000313" key="1">
    <source>
        <dbReference type="EMBL" id="OGK04247.1"/>
    </source>
</evidence>
<evidence type="ECO:0000313" key="2">
    <source>
        <dbReference type="Proteomes" id="UP000179243"/>
    </source>
</evidence>
<dbReference type="Proteomes" id="UP000179243">
    <property type="component" value="Unassembled WGS sequence"/>
</dbReference>
<dbReference type="AlphaFoldDB" id="A0A1F7FCQ4"/>
<proteinExistence type="predicted"/>
<sequence>MSINVNLVVEDDIHLFVLRRVIRYSSRNFEIYRVLGKRGNSYIKQNMLAFNKAAKHFPFIILTDLDRAICAASLIDEWIAFKKDGNLLFRIAIREAEAWLLADRKNFASFLGVSDNIIDRDPEGIDNPKEYIINLAKRSSKRNIKKDIIPQGTASIGRNYNTCIGEFILNSWSVDDACRHSKSLQGLVTKIKEYSFSPSSTEK</sequence>
<evidence type="ECO:0008006" key="3">
    <source>
        <dbReference type="Google" id="ProtNLM"/>
    </source>
</evidence>
<accession>A0A1F7FCQ4</accession>
<dbReference type="InterPro" id="IPR025455">
    <property type="entry name" value="DUF4276"/>
</dbReference>